<dbReference type="Pfam" id="PF02443">
    <property type="entry name" value="Circo_capsid"/>
    <property type="match status" value="1"/>
</dbReference>
<evidence type="ECO:0000256" key="12">
    <source>
        <dbReference type="ARBA" id="ARBA00022890"/>
    </source>
</evidence>
<keyword evidence="8" id="KW-0945">Host-virus interaction</keyword>
<evidence type="ECO:0000256" key="13">
    <source>
        <dbReference type="ARBA" id="ARBA00023125"/>
    </source>
</evidence>
<dbReference type="InterPro" id="IPR003383">
    <property type="entry name" value="Circovirus_capsid"/>
</dbReference>
<evidence type="ECO:0000256" key="8">
    <source>
        <dbReference type="ARBA" id="ARBA00022581"/>
    </source>
</evidence>
<evidence type="ECO:0000256" key="9">
    <source>
        <dbReference type="ARBA" id="ARBA00022595"/>
    </source>
</evidence>
<comment type="subunit">
    <text evidence="15">Homomultimer. Assembles in the nucleus, presumably in an immature form, then migrates to the cytoplasm once assembled as mature virion. Interacts with Rep; this interaction relocates Rep into the nucleus.</text>
</comment>
<dbReference type="GO" id="GO:0075509">
    <property type="term" value="P:endocytosis involved in viral entry into host cell"/>
    <property type="evidence" value="ECO:0007669"/>
    <property type="project" value="UniProtKB-KW"/>
</dbReference>
<evidence type="ECO:0000256" key="1">
    <source>
        <dbReference type="ARBA" id="ARBA00004147"/>
    </source>
</evidence>
<evidence type="ECO:0000256" key="3">
    <source>
        <dbReference type="ARBA" id="ARBA00010301"/>
    </source>
</evidence>
<keyword evidence="13" id="KW-0238">DNA-binding</keyword>
<dbReference type="GO" id="GO:0075732">
    <property type="term" value="P:viral penetration into host nucleus"/>
    <property type="evidence" value="ECO:0007669"/>
    <property type="project" value="UniProtKB-KW"/>
</dbReference>
<comment type="subcellular location">
    <subcellularLocation>
        <location evidence="1">Host nucleus</location>
    </subcellularLocation>
    <subcellularLocation>
        <location evidence="2">Virion</location>
    </subcellularLocation>
</comment>
<keyword evidence="12" id="KW-1164">Virus endocytosis by host</keyword>
<evidence type="ECO:0000256" key="2">
    <source>
        <dbReference type="ARBA" id="ARBA00004328"/>
    </source>
</evidence>
<dbReference type="GO" id="GO:0039615">
    <property type="term" value="C:T=1 icosahedral viral capsid"/>
    <property type="evidence" value="ECO:0007669"/>
    <property type="project" value="UniProtKB-KW"/>
</dbReference>
<evidence type="ECO:0000256" key="11">
    <source>
        <dbReference type="ARBA" id="ARBA00022844"/>
    </source>
</evidence>
<dbReference type="GO" id="GO:0019062">
    <property type="term" value="P:virion attachment to host cell"/>
    <property type="evidence" value="ECO:0007669"/>
    <property type="project" value="UniProtKB-KW"/>
</dbReference>
<accession>G1D7G7</accession>
<keyword evidence="5" id="KW-1163">Viral penetration into host nucleus</keyword>
<evidence type="ECO:0000256" key="6">
    <source>
        <dbReference type="ARBA" id="ARBA00022561"/>
    </source>
</evidence>
<dbReference type="Proteomes" id="UP000108794">
    <property type="component" value="Segment"/>
</dbReference>
<keyword evidence="4" id="KW-1140">T=1 icosahedral capsid protein</keyword>
<dbReference type="KEGG" id="vg:37617110"/>
<evidence type="ECO:0000313" key="16">
    <source>
        <dbReference type="EMBL" id="AEL87791.1"/>
    </source>
</evidence>
<sequence length="223" mass="26029">MAYRRRRYRVGRRRRPLLLRRRRRIFRRRVVKPLGRGSMHAKLTRVSVETVNHKGTSVWNGAFSPTDFKEFNRLIHNFESCTFRKFVIRVIPWQNVANNSTSSVPLYCIVPWHRPETLSADWDAYTSIDRAKIRSQVRPGRQMWVPNICQPGYTAGQENKTFVNSYLWKPVISRNFTTESTYPTIFGGLVAFQGDPSFEAGMSKFTIIVDAYVTFNNQNIFGV</sequence>
<name>G1D7G7_9CIRC</name>
<evidence type="ECO:0000313" key="17">
    <source>
        <dbReference type="Proteomes" id="UP000108794"/>
    </source>
</evidence>
<evidence type="ECO:0000256" key="15">
    <source>
        <dbReference type="ARBA" id="ARBA00046863"/>
    </source>
</evidence>
<keyword evidence="6" id="KW-0167">Capsid protein</keyword>
<keyword evidence="9" id="KW-1162">Viral penetration into host cytoplasm</keyword>
<organism evidence="16 17">
    <name type="scientific">Bat associated cyclovirus 3</name>
    <dbReference type="NCBI Taxonomy" id="2050586"/>
    <lineage>
        <taxon>Viruses</taxon>
        <taxon>Monodnaviria</taxon>
        <taxon>Shotokuvirae</taxon>
        <taxon>Cressdnaviricota</taxon>
        <taxon>Arfiviricetes</taxon>
        <taxon>Cirlivirales</taxon>
        <taxon>Circoviridae</taxon>
        <taxon>Cyclovirus</taxon>
        <taxon>Cyclovirus kiroptero</taxon>
    </lineage>
</organism>
<proteinExistence type="inferred from homology"/>
<keyword evidence="10" id="KW-1161">Viral attachment to host cell</keyword>
<dbReference type="GO" id="GO:0019069">
    <property type="term" value="P:viral capsid assembly"/>
    <property type="evidence" value="ECO:0007669"/>
    <property type="project" value="InterPro"/>
</dbReference>
<keyword evidence="17" id="KW-1185">Reference proteome</keyword>
<comment type="similarity">
    <text evidence="3">Belongs to the circoviridae capsid protein family.</text>
</comment>
<dbReference type="EMBL" id="JF938081">
    <property type="protein sequence ID" value="AEL87791.1"/>
    <property type="molecule type" value="Genomic_DNA"/>
</dbReference>
<dbReference type="RefSeq" id="YP_009506288.1">
    <property type="nucleotide sequence ID" value="NC_038394.1"/>
</dbReference>
<evidence type="ECO:0000256" key="14">
    <source>
        <dbReference type="ARBA" id="ARBA00023296"/>
    </source>
</evidence>
<protein>
    <submittedName>
        <fullName evidence="16">Putative capsid protein</fullName>
    </submittedName>
</protein>
<keyword evidence="14" id="KW-1160">Virus entry into host cell</keyword>
<keyword evidence="7" id="KW-1048">Host nucleus</keyword>
<keyword evidence="11" id="KW-0946">Virion</keyword>
<reference evidence="16 17" key="1">
    <citation type="journal article" date="2011" name="J. Gen. Virol.">
        <title>Genetic diversity of novel circular ssDNA viruses in bats in China.</title>
        <authorList>
            <person name="Ge X."/>
            <person name="Li J."/>
            <person name="Peng C."/>
            <person name="Wu L."/>
            <person name="Yang X."/>
            <person name="Wu Y."/>
            <person name="Zhang Y."/>
            <person name="Shi Z."/>
        </authorList>
    </citation>
    <scope>NUCLEOTIDE SEQUENCE [LARGE SCALE GENOMIC DNA]</scope>
    <source>
        <strain evidence="16">YN-BtCV-4</strain>
    </source>
</reference>
<dbReference type="GO" id="GO:0003677">
    <property type="term" value="F:DNA binding"/>
    <property type="evidence" value="ECO:0007669"/>
    <property type="project" value="UniProtKB-KW"/>
</dbReference>
<dbReference type="GO" id="GO:0042025">
    <property type="term" value="C:host cell nucleus"/>
    <property type="evidence" value="ECO:0007669"/>
    <property type="project" value="UniProtKB-SubCell"/>
</dbReference>
<evidence type="ECO:0000256" key="5">
    <source>
        <dbReference type="ARBA" id="ARBA00022524"/>
    </source>
</evidence>
<dbReference type="GeneID" id="37617110"/>
<dbReference type="OrthoDB" id="18040at10239"/>
<dbReference type="GO" id="GO:0043657">
    <property type="term" value="C:host cell"/>
    <property type="evidence" value="ECO:0007669"/>
    <property type="project" value="GOC"/>
</dbReference>
<evidence type="ECO:0000256" key="4">
    <source>
        <dbReference type="ARBA" id="ARBA00022431"/>
    </source>
</evidence>
<evidence type="ECO:0000256" key="7">
    <source>
        <dbReference type="ARBA" id="ARBA00022562"/>
    </source>
</evidence>
<evidence type="ECO:0000256" key="10">
    <source>
        <dbReference type="ARBA" id="ARBA00022804"/>
    </source>
</evidence>